<dbReference type="PIRSF" id="PIRSF006648">
    <property type="entry name" value="DrrB"/>
    <property type="match status" value="1"/>
</dbReference>
<dbReference type="KEGG" id="huw:FPZ11_12555"/>
<comment type="similarity">
    <text evidence="6">Belongs to the ABC-2 integral membrane protein family.</text>
</comment>
<evidence type="ECO:0000256" key="5">
    <source>
        <dbReference type="ARBA" id="ARBA00023251"/>
    </source>
</evidence>
<dbReference type="InterPro" id="IPR051784">
    <property type="entry name" value="Nod_factor_ABC_transporter"/>
</dbReference>
<keyword evidence="6" id="KW-0813">Transport</keyword>
<sequence>MTVAVQRRRPSRWWVVSDYYEMVTRSLRHLAADPDQLITVTLQPVLTLALMYFFLGGAIQAGTSRNYLDFLLPGVFIVMAGFAAITTATGVASDMVQGVVDRFRTLPMSKPAVVAGHVISDLPRSLIGLAVTIVAGLFMGFRSPAGVGAWASVIGIVLLVTFTLSWIAAVIGLLGRSLEVVQQVSAVIIIPVFLSNALVPTDTMPDWLRVIAANQPLSQATDCIRALLADAPLGDHLLLALVELVGITIVAFVAAALLFRRRTRR</sequence>
<reference evidence="8 9" key="1">
    <citation type="submission" date="2019-07" db="EMBL/GenBank/DDBJ databases">
        <title>Full genome sequence of Humibacter sp. WJ7-1.</title>
        <authorList>
            <person name="Im W.-T."/>
        </authorList>
    </citation>
    <scope>NUCLEOTIDE SEQUENCE [LARGE SCALE GENOMIC DNA]</scope>
    <source>
        <strain evidence="8 9">WJ7-1</strain>
    </source>
</reference>
<evidence type="ECO:0000313" key="8">
    <source>
        <dbReference type="EMBL" id="QDZ15477.1"/>
    </source>
</evidence>
<dbReference type="InterPro" id="IPR013525">
    <property type="entry name" value="ABC2_TM"/>
</dbReference>
<comment type="subcellular location">
    <subcellularLocation>
        <location evidence="6">Cell membrane</location>
        <topology evidence="6">Multi-pass membrane protein</topology>
    </subcellularLocation>
    <subcellularLocation>
        <location evidence="1">Membrane</location>
        <topology evidence="1">Multi-pass membrane protein</topology>
    </subcellularLocation>
</comment>
<gene>
    <name evidence="8" type="ORF">FPZ11_12555</name>
</gene>
<evidence type="ECO:0000259" key="7">
    <source>
        <dbReference type="PROSITE" id="PS51012"/>
    </source>
</evidence>
<dbReference type="Pfam" id="PF01061">
    <property type="entry name" value="ABC2_membrane"/>
    <property type="match status" value="1"/>
</dbReference>
<keyword evidence="9" id="KW-1185">Reference proteome</keyword>
<dbReference type="OrthoDB" id="670210at2"/>
<keyword evidence="3 6" id="KW-1133">Transmembrane helix</keyword>
<proteinExistence type="inferred from homology"/>
<dbReference type="Proteomes" id="UP000320216">
    <property type="component" value="Chromosome"/>
</dbReference>
<dbReference type="GO" id="GO:0140359">
    <property type="term" value="F:ABC-type transporter activity"/>
    <property type="evidence" value="ECO:0007669"/>
    <property type="project" value="InterPro"/>
</dbReference>
<dbReference type="GO" id="GO:0046677">
    <property type="term" value="P:response to antibiotic"/>
    <property type="evidence" value="ECO:0007669"/>
    <property type="project" value="UniProtKB-KW"/>
</dbReference>
<dbReference type="EMBL" id="CP042305">
    <property type="protein sequence ID" value="QDZ15477.1"/>
    <property type="molecule type" value="Genomic_DNA"/>
</dbReference>
<keyword evidence="2 6" id="KW-0812">Transmembrane</keyword>
<keyword evidence="4 6" id="KW-0472">Membrane</keyword>
<keyword evidence="6" id="KW-1003">Cell membrane</keyword>
<dbReference type="PANTHER" id="PTHR43229">
    <property type="entry name" value="NODULATION PROTEIN J"/>
    <property type="match status" value="1"/>
</dbReference>
<evidence type="ECO:0000256" key="6">
    <source>
        <dbReference type="RuleBase" id="RU361157"/>
    </source>
</evidence>
<protein>
    <recommendedName>
        <fullName evidence="6">Transport permease protein</fullName>
    </recommendedName>
</protein>
<dbReference type="AlphaFoldDB" id="A0A5B8M4F7"/>
<evidence type="ECO:0000256" key="4">
    <source>
        <dbReference type="ARBA" id="ARBA00023136"/>
    </source>
</evidence>
<dbReference type="GO" id="GO:0043190">
    <property type="term" value="C:ATP-binding cassette (ABC) transporter complex"/>
    <property type="evidence" value="ECO:0007669"/>
    <property type="project" value="InterPro"/>
</dbReference>
<dbReference type="PROSITE" id="PS51012">
    <property type="entry name" value="ABC_TM2"/>
    <property type="match status" value="1"/>
</dbReference>
<feature type="domain" description="ABC transmembrane type-2" evidence="7">
    <location>
        <begin position="35"/>
        <end position="262"/>
    </location>
</feature>
<dbReference type="PANTHER" id="PTHR43229:SF2">
    <property type="entry name" value="NODULATION PROTEIN J"/>
    <property type="match status" value="1"/>
</dbReference>
<feature type="transmembrane region" description="Helical" evidence="6">
    <location>
        <begin position="180"/>
        <end position="199"/>
    </location>
</feature>
<keyword evidence="5" id="KW-0046">Antibiotic resistance</keyword>
<name>A0A5B8M4F7_9MICO</name>
<dbReference type="InterPro" id="IPR000412">
    <property type="entry name" value="ABC_2_transport"/>
</dbReference>
<accession>A0A5B8M4F7</accession>
<evidence type="ECO:0000256" key="1">
    <source>
        <dbReference type="ARBA" id="ARBA00004141"/>
    </source>
</evidence>
<evidence type="ECO:0000313" key="9">
    <source>
        <dbReference type="Proteomes" id="UP000320216"/>
    </source>
</evidence>
<organism evidence="8 9">
    <name type="scientific">Humibacter ginsenosidimutans</name>
    <dbReference type="NCBI Taxonomy" id="2599293"/>
    <lineage>
        <taxon>Bacteria</taxon>
        <taxon>Bacillati</taxon>
        <taxon>Actinomycetota</taxon>
        <taxon>Actinomycetes</taxon>
        <taxon>Micrococcales</taxon>
        <taxon>Microbacteriaceae</taxon>
        <taxon>Humibacter</taxon>
    </lineage>
</organism>
<evidence type="ECO:0000256" key="2">
    <source>
        <dbReference type="ARBA" id="ARBA00022692"/>
    </source>
</evidence>
<feature type="transmembrane region" description="Helical" evidence="6">
    <location>
        <begin position="147"/>
        <end position="173"/>
    </location>
</feature>
<feature type="transmembrane region" description="Helical" evidence="6">
    <location>
        <begin position="237"/>
        <end position="259"/>
    </location>
</feature>
<dbReference type="InterPro" id="IPR047817">
    <property type="entry name" value="ABC2_TM_bact-type"/>
</dbReference>
<feature type="transmembrane region" description="Helical" evidence="6">
    <location>
        <begin position="37"/>
        <end position="59"/>
    </location>
</feature>
<feature type="transmembrane region" description="Helical" evidence="6">
    <location>
        <begin position="71"/>
        <end position="92"/>
    </location>
</feature>
<feature type="transmembrane region" description="Helical" evidence="6">
    <location>
        <begin position="113"/>
        <end position="141"/>
    </location>
</feature>
<evidence type="ECO:0000256" key="3">
    <source>
        <dbReference type="ARBA" id="ARBA00022989"/>
    </source>
</evidence>
<dbReference type="RefSeq" id="WP_146321396.1">
    <property type="nucleotide sequence ID" value="NZ_CP042305.1"/>
</dbReference>